<sequence length="273" mass="30271">MGSAHSHAQADPSPGPASCPSASPLGSHPPGFFSLFQPAPEILLTHDHRQPTLDDIDLVITYLGHLGLPLEMATCILDMAEYWSPCRRESRKDVMVLSTSDIGYAKNADWNTGQEHEVPAEAIEQGGGLYNTKGQLWYMVSSPIGCTNGQHSTHSGPTWARRVIVETFSRDQGWSNFAEYYALLRKGQEVPGSRTELQHNVHGKSTRQTTITRFVAGQYYKSHLNILDGDHPIIRLAQQDDRVVLWVRAMYPGWGNWIREGAVTVYSAPFAGN</sequence>
<protein>
    <submittedName>
        <fullName evidence="2">Uncharacterized protein</fullName>
    </submittedName>
</protein>
<feature type="region of interest" description="Disordered" evidence="1">
    <location>
        <begin position="1"/>
        <end position="24"/>
    </location>
</feature>
<organism evidence="2 3">
    <name type="scientific">Cryptococcus depauperatus CBS 7841</name>
    <dbReference type="NCBI Taxonomy" id="1295531"/>
    <lineage>
        <taxon>Eukaryota</taxon>
        <taxon>Fungi</taxon>
        <taxon>Dikarya</taxon>
        <taxon>Basidiomycota</taxon>
        <taxon>Agaricomycotina</taxon>
        <taxon>Tremellomycetes</taxon>
        <taxon>Tremellales</taxon>
        <taxon>Cryptococcaceae</taxon>
        <taxon>Cryptococcus</taxon>
    </lineage>
</organism>
<evidence type="ECO:0000313" key="3">
    <source>
        <dbReference type="Proteomes" id="UP000094043"/>
    </source>
</evidence>
<dbReference type="Proteomes" id="UP000094043">
    <property type="component" value="Chromosome 5"/>
</dbReference>
<reference evidence="2" key="3">
    <citation type="submission" date="2024-01" db="EMBL/GenBank/DDBJ databases">
        <authorList>
            <person name="Coelho M.A."/>
            <person name="David-Palma M."/>
            <person name="Shea T."/>
            <person name="Sun S."/>
            <person name="Cuomo C.A."/>
            <person name="Heitman J."/>
        </authorList>
    </citation>
    <scope>NUCLEOTIDE SEQUENCE</scope>
    <source>
        <strain evidence="2">CBS 7841</strain>
    </source>
</reference>
<keyword evidence="3" id="KW-1185">Reference proteome</keyword>
<dbReference type="KEGG" id="cdep:91088721"/>
<reference evidence="2" key="2">
    <citation type="journal article" date="2022" name="Elife">
        <title>Obligate sexual reproduction of a homothallic fungus closely related to the Cryptococcus pathogenic species complex.</title>
        <authorList>
            <person name="Passer A.R."/>
            <person name="Clancey S.A."/>
            <person name="Shea T."/>
            <person name="David-Palma M."/>
            <person name="Averette A.F."/>
            <person name="Boekhout T."/>
            <person name="Porcel B.M."/>
            <person name="Nowrousian M."/>
            <person name="Cuomo C.A."/>
            <person name="Sun S."/>
            <person name="Heitman J."/>
            <person name="Coelho M.A."/>
        </authorList>
    </citation>
    <scope>NUCLEOTIDE SEQUENCE</scope>
    <source>
        <strain evidence="2">CBS 7841</strain>
    </source>
</reference>
<evidence type="ECO:0000313" key="2">
    <source>
        <dbReference type="EMBL" id="WVN89290.1"/>
    </source>
</evidence>
<evidence type="ECO:0000256" key="1">
    <source>
        <dbReference type="SAM" id="MobiDB-lite"/>
    </source>
</evidence>
<dbReference type="AlphaFoldDB" id="A0AAJ8M1N0"/>
<dbReference type="RefSeq" id="XP_066069990.1">
    <property type="nucleotide sequence ID" value="XM_066213893.1"/>
</dbReference>
<dbReference type="EMBL" id="CP143788">
    <property type="protein sequence ID" value="WVN89290.1"/>
    <property type="molecule type" value="Genomic_DNA"/>
</dbReference>
<name>A0AAJ8M1N0_9TREE</name>
<gene>
    <name evidence="2" type="ORF">L203_104511</name>
</gene>
<reference evidence="2" key="1">
    <citation type="submission" date="2016-06" db="EMBL/GenBank/DDBJ databases">
        <authorList>
            <person name="Cuomo C."/>
            <person name="Litvintseva A."/>
            <person name="Heitman J."/>
            <person name="Chen Y."/>
            <person name="Sun S."/>
            <person name="Springer D."/>
            <person name="Dromer F."/>
            <person name="Young S."/>
            <person name="Zeng Q."/>
            <person name="Chapman S."/>
            <person name="Gujja S."/>
            <person name="Saif S."/>
            <person name="Birren B."/>
        </authorList>
    </citation>
    <scope>NUCLEOTIDE SEQUENCE</scope>
    <source>
        <strain evidence="2">CBS 7841</strain>
    </source>
</reference>
<dbReference type="GeneID" id="91088721"/>
<accession>A0AAJ8M1N0</accession>
<proteinExistence type="predicted"/>